<dbReference type="InterPro" id="IPR050272">
    <property type="entry name" value="Isochorismatase-like_hydrls"/>
</dbReference>
<evidence type="ECO:0000259" key="2">
    <source>
        <dbReference type="Pfam" id="PF00857"/>
    </source>
</evidence>
<dbReference type="PANTHER" id="PTHR43540">
    <property type="entry name" value="PEROXYUREIDOACRYLATE/UREIDOACRYLATE AMIDOHYDROLASE-RELATED"/>
    <property type="match status" value="1"/>
</dbReference>
<dbReference type="EMBL" id="CP039291">
    <property type="protein sequence ID" value="QCB94762.1"/>
    <property type="molecule type" value="Genomic_DNA"/>
</dbReference>
<sequence>MSGAPWLVAVDLQRVFAEPTSPWCAPRFADAHAGTLRLRGAFGRRVALTRFRPPDRPAGAWGPYYAAWPFALDPANLPLYELVPGLPVADAVVLDRPTFGKWDAATAAALPGVTEIVLTGVSTDCCVLSTALAAADAGVHVRVVADACAGASEGDHRRALDAMALYAPLIEITTVDEVLAGP</sequence>
<protein>
    <submittedName>
        <fullName evidence="3">Cysteine hydrolase</fullName>
    </submittedName>
</protein>
<evidence type="ECO:0000313" key="3">
    <source>
        <dbReference type="EMBL" id="QCB94762.1"/>
    </source>
</evidence>
<dbReference type="AlphaFoldDB" id="A0A4P7SKN1"/>
<dbReference type="InterPro" id="IPR036380">
    <property type="entry name" value="Isochorismatase-like_sf"/>
</dbReference>
<evidence type="ECO:0000313" key="4">
    <source>
        <dbReference type="Proteomes" id="UP000296469"/>
    </source>
</evidence>
<dbReference type="SUPFAM" id="SSF52499">
    <property type="entry name" value="Isochorismatase-like hydrolases"/>
    <property type="match status" value="1"/>
</dbReference>
<keyword evidence="1 3" id="KW-0378">Hydrolase</keyword>
<proteinExistence type="predicted"/>
<dbReference type="GO" id="GO:0016787">
    <property type="term" value="F:hydrolase activity"/>
    <property type="evidence" value="ECO:0007669"/>
    <property type="project" value="UniProtKB-KW"/>
</dbReference>
<name>A0A4P7SKN1_9CELL</name>
<dbReference type="Pfam" id="PF00857">
    <property type="entry name" value="Isochorismatase"/>
    <property type="match status" value="1"/>
</dbReference>
<keyword evidence="4" id="KW-1185">Reference proteome</keyword>
<evidence type="ECO:0000256" key="1">
    <source>
        <dbReference type="ARBA" id="ARBA00022801"/>
    </source>
</evidence>
<reference evidence="3 4" key="1">
    <citation type="submission" date="2019-04" db="EMBL/GenBank/DDBJ databases">
        <title>Isolation and identification of Cellulomonas shaoxiangyii sp. Nov. isolated from feces of the Tibetan antelopes (Pantholops hodgsonii) in the Qinghai-Tibet plateau of China.</title>
        <authorList>
            <person name="Tian Z."/>
        </authorList>
    </citation>
    <scope>NUCLEOTIDE SEQUENCE [LARGE SCALE GENOMIC DNA]</scope>
    <source>
        <strain evidence="3 4">Z28</strain>
    </source>
</reference>
<dbReference type="KEGG" id="celz:E5225_15555"/>
<dbReference type="Proteomes" id="UP000296469">
    <property type="component" value="Chromosome"/>
</dbReference>
<dbReference type="PANTHER" id="PTHR43540:SF1">
    <property type="entry name" value="ISOCHORISMATASE HYDROLASE"/>
    <property type="match status" value="1"/>
</dbReference>
<dbReference type="InterPro" id="IPR000868">
    <property type="entry name" value="Isochorismatase-like_dom"/>
</dbReference>
<dbReference type="CDD" id="cd00431">
    <property type="entry name" value="cysteine_hydrolases"/>
    <property type="match status" value="1"/>
</dbReference>
<accession>A0A4P7SKN1</accession>
<organism evidence="3 4">
    <name type="scientific">Cellulomonas shaoxiangyii</name>
    <dbReference type="NCBI Taxonomy" id="2566013"/>
    <lineage>
        <taxon>Bacteria</taxon>
        <taxon>Bacillati</taxon>
        <taxon>Actinomycetota</taxon>
        <taxon>Actinomycetes</taxon>
        <taxon>Micrococcales</taxon>
        <taxon>Cellulomonadaceae</taxon>
        <taxon>Cellulomonas</taxon>
    </lineage>
</organism>
<gene>
    <name evidence="3" type="ORF">E5225_15555</name>
</gene>
<dbReference type="RefSeq" id="WP_135972036.1">
    <property type="nucleotide sequence ID" value="NZ_CP039291.1"/>
</dbReference>
<feature type="domain" description="Isochorismatase-like" evidence="2">
    <location>
        <begin position="6"/>
        <end position="170"/>
    </location>
</feature>
<dbReference type="Gene3D" id="3.40.50.850">
    <property type="entry name" value="Isochorismatase-like"/>
    <property type="match status" value="1"/>
</dbReference>
<dbReference type="OrthoDB" id="4426059at2"/>